<dbReference type="EMBL" id="SRLO01000513">
    <property type="protein sequence ID" value="TNN53556.1"/>
    <property type="molecule type" value="Genomic_DNA"/>
</dbReference>
<dbReference type="AlphaFoldDB" id="A0A4Z2GJB5"/>
<keyword evidence="3" id="KW-1185">Reference proteome</keyword>
<evidence type="ECO:0000313" key="2">
    <source>
        <dbReference type="EMBL" id="TNN53556.1"/>
    </source>
</evidence>
<proteinExistence type="predicted"/>
<sequence length="115" mass="13119">MIHSLFVLSDEEIVFRSWDGDIMKISTQSNETELLLKNTTFATFKASKFAVSPDLNYVLLGYDVKQDSAKGELKSHRPLHGVPQESAKGKLKSHRYTESIRSLPRVVWGLLQRKK</sequence>
<comment type="caution">
    <text evidence="2">The sequence shown here is derived from an EMBL/GenBank/DDBJ whole genome shotgun (WGS) entry which is preliminary data.</text>
</comment>
<protein>
    <submittedName>
        <fullName evidence="2">Inactive dipeptidyl peptidase 10</fullName>
    </submittedName>
</protein>
<organism evidence="2 3">
    <name type="scientific">Liparis tanakae</name>
    <name type="common">Tanaka's snailfish</name>
    <dbReference type="NCBI Taxonomy" id="230148"/>
    <lineage>
        <taxon>Eukaryota</taxon>
        <taxon>Metazoa</taxon>
        <taxon>Chordata</taxon>
        <taxon>Craniata</taxon>
        <taxon>Vertebrata</taxon>
        <taxon>Euteleostomi</taxon>
        <taxon>Actinopterygii</taxon>
        <taxon>Neopterygii</taxon>
        <taxon>Teleostei</taxon>
        <taxon>Neoteleostei</taxon>
        <taxon>Acanthomorphata</taxon>
        <taxon>Eupercaria</taxon>
        <taxon>Perciformes</taxon>
        <taxon>Cottioidei</taxon>
        <taxon>Cottales</taxon>
        <taxon>Liparidae</taxon>
        <taxon>Liparis</taxon>
    </lineage>
</organism>
<name>A0A4Z2GJB5_9TELE</name>
<dbReference type="Gene3D" id="2.140.10.30">
    <property type="entry name" value="Dipeptidylpeptidase IV, N-terminal domain"/>
    <property type="match status" value="1"/>
</dbReference>
<feature type="region of interest" description="Disordered" evidence="1">
    <location>
        <begin position="71"/>
        <end position="90"/>
    </location>
</feature>
<dbReference type="OrthoDB" id="16520at2759"/>
<accession>A0A4Z2GJB5</accession>
<dbReference type="Proteomes" id="UP000314294">
    <property type="component" value="Unassembled WGS sequence"/>
</dbReference>
<gene>
    <name evidence="2" type="primary">DPP10_5</name>
    <name evidence="2" type="ORF">EYF80_036256</name>
</gene>
<evidence type="ECO:0000256" key="1">
    <source>
        <dbReference type="SAM" id="MobiDB-lite"/>
    </source>
</evidence>
<evidence type="ECO:0000313" key="3">
    <source>
        <dbReference type="Proteomes" id="UP000314294"/>
    </source>
</evidence>
<dbReference type="SUPFAM" id="SSF82171">
    <property type="entry name" value="DPP6 N-terminal domain-like"/>
    <property type="match status" value="1"/>
</dbReference>
<reference evidence="2 3" key="1">
    <citation type="submission" date="2019-03" db="EMBL/GenBank/DDBJ databases">
        <title>First draft genome of Liparis tanakae, snailfish: a comprehensive survey of snailfish specific genes.</title>
        <authorList>
            <person name="Kim W."/>
            <person name="Song I."/>
            <person name="Jeong J.-H."/>
            <person name="Kim D."/>
            <person name="Kim S."/>
            <person name="Ryu S."/>
            <person name="Song J.Y."/>
            <person name="Lee S.K."/>
        </authorList>
    </citation>
    <scope>NUCLEOTIDE SEQUENCE [LARGE SCALE GENOMIC DNA]</scope>
    <source>
        <tissue evidence="2">Muscle</tissue>
    </source>
</reference>